<dbReference type="AlphaFoldDB" id="A0A2C9JIX6"/>
<dbReference type="Pfam" id="PF22972">
    <property type="entry name" value="EVH1_PP4R3"/>
    <property type="match status" value="1"/>
</dbReference>
<organism evidence="8 9">
    <name type="scientific">Biomphalaria glabrata</name>
    <name type="common">Bloodfluke planorb</name>
    <name type="synonym">Freshwater snail</name>
    <dbReference type="NCBI Taxonomy" id="6526"/>
    <lineage>
        <taxon>Eukaryota</taxon>
        <taxon>Metazoa</taxon>
        <taxon>Spiralia</taxon>
        <taxon>Lophotrochozoa</taxon>
        <taxon>Mollusca</taxon>
        <taxon>Gastropoda</taxon>
        <taxon>Heterobranchia</taxon>
        <taxon>Euthyneura</taxon>
        <taxon>Panpulmonata</taxon>
        <taxon>Hygrophila</taxon>
        <taxon>Lymnaeoidea</taxon>
        <taxon>Planorbidae</taxon>
        <taxon>Biomphalaria</taxon>
    </lineage>
</organism>
<feature type="compositionally biased region" description="Pro residues" evidence="4">
    <location>
        <begin position="808"/>
        <end position="826"/>
    </location>
</feature>
<evidence type="ECO:0000313" key="8">
    <source>
        <dbReference type="EnsemblMetazoa" id="BGLB003222-PB"/>
    </source>
</evidence>
<comment type="similarity">
    <text evidence="2">Belongs to the SMEK family.</text>
</comment>
<dbReference type="STRING" id="6526.A0A2C9JIX6"/>
<evidence type="ECO:0000259" key="7">
    <source>
        <dbReference type="Pfam" id="PF22972"/>
    </source>
</evidence>
<evidence type="ECO:0000313" key="9">
    <source>
        <dbReference type="Proteomes" id="UP000076420"/>
    </source>
</evidence>
<feature type="domain" description="Serine/threonine-protein phosphatase 4 regulatory subunit 3-like central" evidence="6">
    <location>
        <begin position="331"/>
        <end position="609"/>
    </location>
</feature>
<feature type="compositionally biased region" description="Acidic residues" evidence="4">
    <location>
        <begin position="679"/>
        <end position="696"/>
    </location>
</feature>
<dbReference type="KEGG" id="bgt:106056827"/>
<keyword evidence="5" id="KW-1133">Transmembrane helix</keyword>
<dbReference type="OrthoDB" id="27483at2759"/>
<dbReference type="GO" id="GO:0072542">
    <property type="term" value="F:protein phosphatase activator activity"/>
    <property type="evidence" value="ECO:0007669"/>
    <property type="project" value="TreeGrafter"/>
</dbReference>
<feature type="compositionally biased region" description="Polar residues" evidence="4">
    <location>
        <begin position="847"/>
        <end position="856"/>
    </location>
</feature>
<keyword evidence="5" id="KW-0812">Transmembrane</keyword>
<proteinExistence type="inferred from homology"/>
<evidence type="ECO:0000256" key="4">
    <source>
        <dbReference type="SAM" id="MobiDB-lite"/>
    </source>
</evidence>
<keyword evidence="3" id="KW-0539">Nucleus</keyword>
<dbReference type="InterPro" id="IPR055236">
    <property type="entry name" value="EVH1_PP4R3"/>
</dbReference>
<dbReference type="InterPro" id="IPR016024">
    <property type="entry name" value="ARM-type_fold"/>
</dbReference>
<dbReference type="EnsemblMetazoa" id="BGLB003222-RB">
    <property type="protein sequence ID" value="BGLB003222-PB"/>
    <property type="gene ID" value="BGLB003222"/>
</dbReference>
<dbReference type="Proteomes" id="UP000076420">
    <property type="component" value="Unassembled WGS sequence"/>
</dbReference>
<feature type="region of interest" description="Disordered" evidence="4">
    <location>
        <begin position="791"/>
        <end position="923"/>
    </location>
</feature>
<dbReference type="SUPFAM" id="SSF48371">
    <property type="entry name" value="ARM repeat"/>
    <property type="match status" value="1"/>
</dbReference>
<protein>
    <submittedName>
        <fullName evidence="8">Uncharacterized protein</fullName>
    </submittedName>
</protein>
<dbReference type="InterPro" id="IPR006887">
    <property type="entry name" value="P4R3-like_central_dom"/>
</dbReference>
<dbReference type="VEuPathDB" id="VectorBase:BGLB003222"/>
<feature type="transmembrane region" description="Helical" evidence="5">
    <location>
        <begin position="308"/>
        <end position="328"/>
    </location>
</feature>
<dbReference type="GO" id="GO:0030289">
    <property type="term" value="C:protein phosphatase 4 complex"/>
    <property type="evidence" value="ECO:0007669"/>
    <property type="project" value="TreeGrafter"/>
</dbReference>
<feature type="domain" description="PP4R3 EVH1-like" evidence="7">
    <location>
        <begin position="5"/>
        <end position="101"/>
    </location>
</feature>
<dbReference type="SUPFAM" id="SSF50729">
    <property type="entry name" value="PH domain-like"/>
    <property type="match status" value="1"/>
</dbReference>
<feature type="domain" description="Serine/threonine-protein phosphatase 4 regulatory subunit 3-like central" evidence="6">
    <location>
        <begin position="144"/>
        <end position="307"/>
    </location>
</feature>
<dbReference type="VEuPathDB" id="VectorBase:BGLAX_051901"/>
<comment type="subcellular location">
    <subcellularLocation>
        <location evidence="1">Nucleus</location>
    </subcellularLocation>
</comment>
<accession>A0A2C9JIX6</accession>
<evidence type="ECO:0000256" key="1">
    <source>
        <dbReference type="ARBA" id="ARBA00004123"/>
    </source>
</evidence>
<dbReference type="InterPro" id="IPR011993">
    <property type="entry name" value="PH-like_dom_sf"/>
</dbReference>
<dbReference type="PANTHER" id="PTHR23318">
    <property type="entry name" value="ATP SYNTHASE GAMMA-RELATED"/>
    <property type="match status" value="1"/>
</dbReference>
<dbReference type="GO" id="GO:0005654">
    <property type="term" value="C:nucleoplasm"/>
    <property type="evidence" value="ECO:0007669"/>
    <property type="project" value="TreeGrafter"/>
</dbReference>
<evidence type="ECO:0000256" key="3">
    <source>
        <dbReference type="ARBA" id="ARBA00023242"/>
    </source>
</evidence>
<reference evidence="8" key="1">
    <citation type="submission" date="2020-05" db="UniProtKB">
        <authorList>
            <consortium name="EnsemblMetazoa"/>
        </authorList>
    </citation>
    <scope>IDENTIFICATION</scope>
    <source>
        <strain evidence="8">BB02</strain>
    </source>
</reference>
<dbReference type="FunFam" id="2.30.29.30:FF:000051">
    <property type="entry name" value="Serine/threonine-protein phosphatase 4 regulatory subunit 3B"/>
    <property type="match status" value="1"/>
</dbReference>
<sequence length="923" mass="104631">MADTRRRVKLYMLNEDRQWDDRGTGHVSSAYVERLRGMSLLVRSETDGSILLESKIQQDTAYQKQQETLIVWSEADNYDLALSFQEKAGCDEIWEKICQVQGKDPSVDITQDVVEESEDERFDDMPDAAPPIELPPCETSKLEEIAELFSSVLPSPIRREKLAVAIEAESYIRKLVDLFHMCEDLENIDGLHHLYEIFKSIFLLNKNALFEIMFSDDIIFDIIGILEYDPTSPTPTKHREYLRNTAKFKEVVPMTNSELETKIHQTYRVQYIQDVILPTPSVFEENMLSSLSSFIFFNKVEIVSMIQVIILNIYIMMFCCVFTFYLFFPPQTLSNLGILSSIEIILGLDDEKMKLAAIDIFSYIVEFSPSMVREFILHESISVDDEDLLINLVIEQMINDTDPELGGAVQLIGILRLLLDPENMLATASKTEKSEFLSFFYKHSMHVLTAPLFANTADNKPSRDDYQSAQLLGLILELLTFCVEHHTYHIKNYIITKDVLRRVLVLLKSRHSFLVLCALRFCRKIIGLKEEFYNRYIIKENLFRPIVDAFLANGDRYNLINSAMIELFEFIKVEDIKSLSTYIVETFQKDLEGIKYVKTFETLKIRYDQQRDRSRDKHSFESSLKKVSPIKLKKTSGKRKWSDFQVLPEIEDADEENSDRHAASIVRNNRFRRDARAPDEDEEMWFSQDDENEENDSTPQVSELLKNKIDSDLEHIHKLWENKKTSVAKMSAAVRLHFGGALGALKCSRKYGLPMSHFLSKDNQLDVETPPRLLSGTKSAINISIKTGSNSSLSSLLSMPDSPGSPGGSPPAPNSPESPCSPPTSPHSPGRLCPTPHVSPVSVHASKGSTGSNAGSLTAITTTSTTTTASRITDSPPSNNVVTTKAPGLKGLVDYPDEDSEEEEEDEEEDVIAPSPKRPRVGT</sequence>
<dbReference type="Gene3D" id="2.30.29.30">
    <property type="entry name" value="Pleckstrin-homology domain (PH domain)/Phosphotyrosine-binding domain (PTB)"/>
    <property type="match status" value="1"/>
</dbReference>
<evidence type="ECO:0000256" key="5">
    <source>
        <dbReference type="SAM" id="Phobius"/>
    </source>
</evidence>
<evidence type="ECO:0000259" key="6">
    <source>
        <dbReference type="Pfam" id="PF04802"/>
    </source>
</evidence>
<feature type="region of interest" description="Disordered" evidence="4">
    <location>
        <begin position="677"/>
        <end position="700"/>
    </location>
</feature>
<feature type="compositionally biased region" description="Acidic residues" evidence="4">
    <location>
        <begin position="895"/>
        <end position="911"/>
    </location>
</feature>
<dbReference type="InterPro" id="IPR051137">
    <property type="entry name" value="PP4R3-like"/>
</dbReference>
<keyword evidence="5" id="KW-0472">Membrane</keyword>
<feature type="compositionally biased region" description="Low complexity" evidence="4">
    <location>
        <begin position="858"/>
        <end position="873"/>
    </location>
</feature>
<evidence type="ECO:0000256" key="2">
    <source>
        <dbReference type="ARBA" id="ARBA00008809"/>
    </source>
</evidence>
<name>A0A2C9JIX6_BIOGL</name>
<dbReference type="Pfam" id="PF04802">
    <property type="entry name" value="PP4R3"/>
    <property type="match status" value="2"/>
</dbReference>
<feature type="compositionally biased region" description="Low complexity" evidence="4">
    <location>
        <begin position="791"/>
        <end position="804"/>
    </location>
</feature>
<dbReference type="PANTHER" id="PTHR23318:SF0">
    <property type="entry name" value="SERINE_THREONINE-PROTEIN PHOSPHATASE 4 REGULATORY SUBUNIT 3"/>
    <property type="match status" value="1"/>
</dbReference>
<dbReference type="GO" id="GO:0006974">
    <property type="term" value="P:DNA damage response"/>
    <property type="evidence" value="ECO:0007669"/>
    <property type="project" value="TreeGrafter"/>
</dbReference>
<gene>
    <name evidence="8" type="primary">106056827</name>
</gene>